<dbReference type="GO" id="GO:0016810">
    <property type="term" value="F:hydrolase activity, acting on carbon-nitrogen (but not peptide) bonds"/>
    <property type="evidence" value="ECO:0007669"/>
    <property type="project" value="InterPro"/>
</dbReference>
<dbReference type="PANTHER" id="PTHR22642:SF2">
    <property type="entry name" value="PROTEIN LONG AFTER FAR-RED 3"/>
    <property type="match status" value="1"/>
</dbReference>
<evidence type="ECO:0000259" key="1">
    <source>
        <dbReference type="Pfam" id="PF07969"/>
    </source>
</evidence>
<feature type="domain" description="Amidohydrolase 3" evidence="1">
    <location>
        <begin position="48"/>
        <end position="535"/>
    </location>
</feature>
<reference evidence="2" key="2">
    <citation type="submission" date="2021-04" db="EMBL/GenBank/DDBJ databases">
        <authorList>
            <person name="Gilroy R."/>
        </authorList>
    </citation>
    <scope>NUCLEOTIDE SEQUENCE</scope>
    <source>
        <strain evidence="2">ChiSjej5B23-2810</strain>
    </source>
</reference>
<comment type="caution">
    <text evidence="2">The sequence shown here is derived from an EMBL/GenBank/DDBJ whole genome shotgun (WGS) entry which is preliminary data.</text>
</comment>
<dbReference type="InterPro" id="IPR011059">
    <property type="entry name" value="Metal-dep_hydrolase_composite"/>
</dbReference>
<dbReference type="PANTHER" id="PTHR22642">
    <property type="entry name" value="IMIDAZOLONEPROPIONASE"/>
    <property type="match status" value="1"/>
</dbReference>
<dbReference type="Proteomes" id="UP000823906">
    <property type="component" value="Unassembled WGS sequence"/>
</dbReference>
<sequence length="542" mass="58263">MRTIYYHGTVYTGGPDLAQAFVVEDGRFVFAGTDAQALALRRPGDALADLGGQFVCSGFNDSHMHLVEYGYLLGMPQLAKHTGSLAGMLDCMRDFLAAHPRRGDAWLIGRGWNEDLFADVHRMPDRHDLDRVSREIPVCAVRACGHCLVVNSRALQLLGVTADTPQPAGGRIGMQDGQPDGRFFDNAMDPVYAAIPAPGKEALKEMILAACRALNAQGITSSQTDDYSTFRAVPPSVMDEAYRELAAEGRLTVRVNEQTNFASLDALRAYVEAGGCTGKGDELFRTGPVKIIGDGALGARTALLSRPYADDPGAAGLPLYSREELTALIAYAHAHGLQTAVHAIGDQCLDWVLDALEQAQTAHPRPDCRHGIVHCQITRPGQLDRIARLGLHVYAQSIFLDYDIQIVEARVGPELAASSYSWKTLLDRGVTVSNGSDCPVETPSVLSGIQCAVTRRTLGGRGPYLPGQAFTVRQALDSYTIAGARASFEEHCKGRIAPGYLADFVVLGQDPFAVPPEALHSIPVQAAYIGGRPVFQAGEAQP</sequence>
<evidence type="ECO:0000313" key="2">
    <source>
        <dbReference type="EMBL" id="HJC44925.1"/>
    </source>
</evidence>
<dbReference type="AlphaFoldDB" id="A0A9D2T4N9"/>
<evidence type="ECO:0000313" key="3">
    <source>
        <dbReference type="Proteomes" id="UP000823906"/>
    </source>
</evidence>
<proteinExistence type="predicted"/>
<dbReference type="InterPro" id="IPR013108">
    <property type="entry name" value="Amidohydro_3"/>
</dbReference>
<dbReference type="EMBL" id="DWWN01000015">
    <property type="protein sequence ID" value="HJC44925.1"/>
    <property type="molecule type" value="Genomic_DNA"/>
</dbReference>
<protein>
    <submittedName>
        <fullName evidence="2">Amidohydrolase</fullName>
    </submittedName>
</protein>
<dbReference type="CDD" id="cd01300">
    <property type="entry name" value="YtcJ_like"/>
    <property type="match status" value="1"/>
</dbReference>
<dbReference type="Pfam" id="PF07969">
    <property type="entry name" value="Amidohydro_3"/>
    <property type="match status" value="1"/>
</dbReference>
<reference evidence="2" key="1">
    <citation type="journal article" date="2021" name="PeerJ">
        <title>Extensive microbial diversity within the chicken gut microbiome revealed by metagenomics and culture.</title>
        <authorList>
            <person name="Gilroy R."/>
            <person name="Ravi A."/>
            <person name="Getino M."/>
            <person name="Pursley I."/>
            <person name="Horton D.L."/>
            <person name="Alikhan N.F."/>
            <person name="Baker D."/>
            <person name="Gharbi K."/>
            <person name="Hall N."/>
            <person name="Watson M."/>
            <person name="Adriaenssens E.M."/>
            <person name="Foster-Nyarko E."/>
            <person name="Jarju S."/>
            <person name="Secka A."/>
            <person name="Antonio M."/>
            <person name="Oren A."/>
            <person name="Chaudhuri R.R."/>
            <person name="La Ragione R."/>
            <person name="Hildebrand F."/>
            <person name="Pallen M.J."/>
        </authorList>
    </citation>
    <scope>NUCLEOTIDE SEQUENCE</scope>
    <source>
        <strain evidence="2">ChiSjej5B23-2810</strain>
    </source>
</reference>
<dbReference type="Gene3D" id="3.10.310.70">
    <property type="match status" value="1"/>
</dbReference>
<dbReference type="Gene3D" id="2.30.40.10">
    <property type="entry name" value="Urease, subunit C, domain 1"/>
    <property type="match status" value="1"/>
</dbReference>
<gene>
    <name evidence="2" type="ORF">H9703_02110</name>
</gene>
<organism evidence="2 3">
    <name type="scientific">Candidatus Faecalibacterium faecigallinarum</name>
    <dbReference type="NCBI Taxonomy" id="2838577"/>
    <lineage>
        <taxon>Bacteria</taxon>
        <taxon>Bacillati</taxon>
        <taxon>Bacillota</taxon>
        <taxon>Clostridia</taxon>
        <taxon>Eubacteriales</taxon>
        <taxon>Oscillospiraceae</taxon>
        <taxon>Faecalibacterium</taxon>
    </lineage>
</organism>
<dbReference type="SUPFAM" id="SSF51338">
    <property type="entry name" value="Composite domain of metallo-dependent hydrolases"/>
    <property type="match status" value="1"/>
</dbReference>
<dbReference type="SUPFAM" id="SSF51556">
    <property type="entry name" value="Metallo-dependent hydrolases"/>
    <property type="match status" value="1"/>
</dbReference>
<dbReference type="Gene3D" id="3.20.20.140">
    <property type="entry name" value="Metal-dependent hydrolases"/>
    <property type="match status" value="1"/>
</dbReference>
<name>A0A9D2T4N9_9FIRM</name>
<dbReference type="InterPro" id="IPR032466">
    <property type="entry name" value="Metal_Hydrolase"/>
</dbReference>
<dbReference type="InterPro" id="IPR033932">
    <property type="entry name" value="YtcJ-like"/>
</dbReference>
<accession>A0A9D2T4N9</accession>